<feature type="domain" description="RNA polymerase sigma-70 region 2" evidence="6">
    <location>
        <begin position="38"/>
        <end position="100"/>
    </location>
</feature>
<protein>
    <submittedName>
        <fullName evidence="8">RNA polymerase sigma factor SigJ</fullName>
    </submittedName>
</protein>
<evidence type="ECO:0000259" key="7">
    <source>
        <dbReference type="Pfam" id="PF08281"/>
    </source>
</evidence>
<evidence type="ECO:0000256" key="5">
    <source>
        <dbReference type="ARBA" id="ARBA00023163"/>
    </source>
</evidence>
<dbReference type="InterPro" id="IPR013325">
    <property type="entry name" value="RNA_pol_sigma_r2"/>
</dbReference>
<dbReference type="InterPro" id="IPR013249">
    <property type="entry name" value="RNA_pol_sigma70_r4_t2"/>
</dbReference>
<keyword evidence="4" id="KW-0731">Sigma factor</keyword>
<comment type="subunit">
    <text evidence="2">Interacts transiently with the RNA polymerase catalytic core formed by RpoA, RpoB, RpoC and RpoZ (2 alpha, 1 beta, 1 beta' and 1 omega subunit) to form the RNA polymerase holoenzyme that can initiate transcription.</text>
</comment>
<dbReference type="InterPro" id="IPR052704">
    <property type="entry name" value="ECF_Sigma-70_Domain"/>
</dbReference>
<comment type="similarity">
    <text evidence="1">Belongs to the sigma-70 factor family. ECF subfamily.</text>
</comment>
<evidence type="ECO:0000256" key="4">
    <source>
        <dbReference type="ARBA" id="ARBA00023082"/>
    </source>
</evidence>
<dbReference type="SUPFAM" id="SSF88946">
    <property type="entry name" value="Sigma2 domain of RNA polymerase sigma factors"/>
    <property type="match status" value="1"/>
</dbReference>
<organism evidence="8 9">
    <name type="scientific">Nonomuraea rhodomycinica</name>
    <dbReference type="NCBI Taxonomy" id="1712872"/>
    <lineage>
        <taxon>Bacteria</taxon>
        <taxon>Bacillati</taxon>
        <taxon>Actinomycetota</taxon>
        <taxon>Actinomycetes</taxon>
        <taxon>Streptosporangiales</taxon>
        <taxon>Streptosporangiaceae</taxon>
        <taxon>Nonomuraea</taxon>
    </lineage>
</organism>
<evidence type="ECO:0000256" key="3">
    <source>
        <dbReference type="ARBA" id="ARBA00023015"/>
    </source>
</evidence>
<dbReference type="AlphaFoldDB" id="A0A7Y6IJR3"/>
<dbReference type="Gene3D" id="1.10.1740.10">
    <property type="match status" value="1"/>
</dbReference>
<dbReference type="InterPro" id="IPR032710">
    <property type="entry name" value="NTF2-like_dom_sf"/>
</dbReference>
<keyword evidence="5" id="KW-0804">Transcription</keyword>
<dbReference type="GO" id="GO:0016987">
    <property type="term" value="F:sigma factor activity"/>
    <property type="evidence" value="ECO:0007669"/>
    <property type="project" value="UniProtKB-KW"/>
</dbReference>
<dbReference type="NCBIfam" id="NF007214">
    <property type="entry name" value="PRK09636.1"/>
    <property type="match status" value="1"/>
</dbReference>
<dbReference type="InterPro" id="IPR007627">
    <property type="entry name" value="RNA_pol_sigma70_r2"/>
</dbReference>
<evidence type="ECO:0000256" key="1">
    <source>
        <dbReference type="ARBA" id="ARBA00010641"/>
    </source>
</evidence>
<keyword evidence="3" id="KW-0805">Transcription regulation</keyword>
<dbReference type="InterPro" id="IPR036388">
    <property type="entry name" value="WH-like_DNA-bd_sf"/>
</dbReference>
<sequence>MGRTPAGSAHLHHPLRIRRVDFLRVRADGPLEAPVAVFEEQRPRLFGLAYRLLGSAAEAEDMVQETFLRWNQAGPVDVPAAWLTTVLTHLCLNQLASARRQRESYVGPWLPEPVLTGDGALGPLETVEQRESVSLGLLVLLERLTPTERAVFVLREAFGHSHAEIGKIVGIDEAYSRQLHRRAKAHVGEARKRFDADREQHRHIVERFLAATLHGDVAGLEELLAADVVAWADGGGSTVARRPVLGRQRVLRYVRGLSGRPEAAAVTAAIAEINGEFAVLLRYGGDLRAVMAVEISDGRISAVRTMVNPAKLAFAATQLM</sequence>
<reference evidence="8 9" key="1">
    <citation type="submission" date="2020-06" db="EMBL/GenBank/DDBJ databases">
        <authorList>
            <person name="Chanama M."/>
        </authorList>
    </citation>
    <scope>NUCLEOTIDE SEQUENCE [LARGE SCALE GENOMIC DNA]</scope>
    <source>
        <strain evidence="8 9">TBRC6557</strain>
    </source>
</reference>
<dbReference type="Gene3D" id="3.10.450.50">
    <property type="match status" value="1"/>
</dbReference>
<name>A0A7Y6IJR3_9ACTN</name>
<dbReference type="SUPFAM" id="SSF54427">
    <property type="entry name" value="NTF2-like"/>
    <property type="match status" value="1"/>
</dbReference>
<keyword evidence="9" id="KW-1185">Reference proteome</keyword>
<dbReference type="PANTHER" id="PTHR30173">
    <property type="entry name" value="SIGMA 19 FACTOR"/>
    <property type="match status" value="1"/>
</dbReference>
<dbReference type="SUPFAM" id="SSF88659">
    <property type="entry name" value="Sigma3 and sigma4 domains of RNA polymerase sigma factors"/>
    <property type="match status" value="1"/>
</dbReference>
<dbReference type="NCBIfam" id="TIGR02937">
    <property type="entry name" value="sigma70-ECF"/>
    <property type="match status" value="1"/>
</dbReference>
<proteinExistence type="inferred from homology"/>
<evidence type="ECO:0000313" key="8">
    <source>
        <dbReference type="EMBL" id="NUW39562.1"/>
    </source>
</evidence>
<dbReference type="Proteomes" id="UP000546126">
    <property type="component" value="Unassembled WGS sequence"/>
</dbReference>
<dbReference type="InterPro" id="IPR013324">
    <property type="entry name" value="RNA_pol_sigma_r3/r4-like"/>
</dbReference>
<evidence type="ECO:0000256" key="2">
    <source>
        <dbReference type="ARBA" id="ARBA00011344"/>
    </source>
</evidence>
<dbReference type="GO" id="GO:0006352">
    <property type="term" value="P:DNA-templated transcription initiation"/>
    <property type="evidence" value="ECO:0007669"/>
    <property type="project" value="InterPro"/>
</dbReference>
<dbReference type="PANTHER" id="PTHR30173:SF36">
    <property type="entry name" value="ECF RNA POLYMERASE SIGMA FACTOR SIGJ"/>
    <property type="match status" value="1"/>
</dbReference>
<evidence type="ECO:0000259" key="6">
    <source>
        <dbReference type="Pfam" id="PF04542"/>
    </source>
</evidence>
<gene>
    <name evidence="8" type="primary">sigJ</name>
    <name evidence="8" type="ORF">HT134_05355</name>
</gene>
<accession>A0A7Y6IJR3</accession>
<dbReference type="Pfam" id="PF08281">
    <property type="entry name" value="Sigma70_r4_2"/>
    <property type="match status" value="1"/>
</dbReference>
<dbReference type="GO" id="GO:0003677">
    <property type="term" value="F:DNA binding"/>
    <property type="evidence" value="ECO:0007669"/>
    <property type="project" value="InterPro"/>
</dbReference>
<dbReference type="EMBL" id="JABWGO010000001">
    <property type="protein sequence ID" value="NUW39562.1"/>
    <property type="molecule type" value="Genomic_DNA"/>
</dbReference>
<evidence type="ECO:0000313" key="9">
    <source>
        <dbReference type="Proteomes" id="UP000546126"/>
    </source>
</evidence>
<dbReference type="Pfam" id="PF04542">
    <property type="entry name" value="Sigma70_r2"/>
    <property type="match status" value="1"/>
</dbReference>
<dbReference type="Gene3D" id="1.10.10.10">
    <property type="entry name" value="Winged helix-like DNA-binding domain superfamily/Winged helix DNA-binding domain"/>
    <property type="match status" value="1"/>
</dbReference>
<feature type="domain" description="RNA polymerase sigma factor 70 region 4 type 2" evidence="7">
    <location>
        <begin position="137"/>
        <end position="186"/>
    </location>
</feature>
<comment type="caution">
    <text evidence="8">The sequence shown here is derived from an EMBL/GenBank/DDBJ whole genome shotgun (WGS) entry which is preliminary data.</text>
</comment>
<dbReference type="InterPro" id="IPR014284">
    <property type="entry name" value="RNA_pol_sigma-70_dom"/>
</dbReference>